<reference evidence="3 4" key="1">
    <citation type="submission" date="2016-03" db="EMBL/GenBank/DDBJ databases">
        <title>Comparative genomics of the ectomycorrhizal sister species Rhizopogon vinicolor and Rhizopogon vesiculosus (Basidiomycota: Boletales) reveals a divergence of the mating type B locus.</title>
        <authorList>
            <person name="Mujic A.B."/>
            <person name="Kuo A."/>
            <person name="Tritt A."/>
            <person name="Lipzen A."/>
            <person name="Chen C."/>
            <person name="Johnson J."/>
            <person name="Sharma A."/>
            <person name="Barry K."/>
            <person name="Grigoriev I.V."/>
            <person name="Spatafora J.W."/>
        </authorList>
    </citation>
    <scope>NUCLEOTIDE SEQUENCE [LARGE SCALE GENOMIC DNA]</scope>
    <source>
        <strain evidence="3 4">AM-OR11-056</strain>
    </source>
</reference>
<feature type="region of interest" description="Disordered" evidence="1">
    <location>
        <begin position="228"/>
        <end position="276"/>
    </location>
</feature>
<dbReference type="EMBL" id="LVVM01005665">
    <property type="protein sequence ID" value="OJA09990.1"/>
    <property type="molecule type" value="Genomic_DNA"/>
</dbReference>
<evidence type="ECO:0000259" key="2">
    <source>
        <dbReference type="Pfam" id="PF17667"/>
    </source>
</evidence>
<dbReference type="Pfam" id="PF17667">
    <property type="entry name" value="Pkinase_fungal"/>
    <property type="match status" value="1"/>
</dbReference>
<dbReference type="OrthoDB" id="5569250at2759"/>
<dbReference type="InterPro" id="IPR040976">
    <property type="entry name" value="Pkinase_fungal"/>
</dbReference>
<name>A0A1J8PLG0_9AGAM</name>
<keyword evidence="4" id="KW-1185">Reference proteome</keyword>
<proteinExistence type="predicted"/>
<comment type="caution">
    <text evidence="3">The sequence shown here is derived from an EMBL/GenBank/DDBJ whole genome shotgun (WGS) entry which is preliminary data.</text>
</comment>
<organism evidence="3 4">
    <name type="scientific">Rhizopogon vesiculosus</name>
    <dbReference type="NCBI Taxonomy" id="180088"/>
    <lineage>
        <taxon>Eukaryota</taxon>
        <taxon>Fungi</taxon>
        <taxon>Dikarya</taxon>
        <taxon>Basidiomycota</taxon>
        <taxon>Agaricomycotina</taxon>
        <taxon>Agaricomycetes</taxon>
        <taxon>Agaricomycetidae</taxon>
        <taxon>Boletales</taxon>
        <taxon>Suillineae</taxon>
        <taxon>Rhizopogonaceae</taxon>
        <taxon>Rhizopogon</taxon>
    </lineage>
</organism>
<dbReference type="Proteomes" id="UP000183567">
    <property type="component" value="Unassembled WGS sequence"/>
</dbReference>
<dbReference type="AlphaFoldDB" id="A0A1J8PLG0"/>
<evidence type="ECO:0000313" key="4">
    <source>
        <dbReference type="Proteomes" id="UP000183567"/>
    </source>
</evidence>
<evidence type="ECO:0000256" key="1">
    <source>
        <dbReference type="SAM" id="MobiDB-lite"/>
    </source>
</evidence>
<evidence type="ECO:0000313" key="3">
    <source>
        <dbReference type="EMBL" id="OJA09990.1"/>
    </source>
</evidence>
<sequence>MENLRPWIERDIEQAQTCHADAMLSALLQRASNNPQTEQPQLLDMCLAAVVGLCNTRSGPIRESLKKYVKSGDEHALYEPFIQLANGAFAGLGQIKIDGMPDASELAIMCQQNDPKNMEQYHQDLKSIRRPDVVIIPFLYNAFPEVAEKTNSEDLRRDLATEQPEVALRWEDVLTCIEFKRPTKKDFSKPKDKYTVASRVLTKPEYLRVERPLEDPVLKVPAAAETGISKTPAAEPAPAVEPRRSTRISKGQSGKRKADEPSQPSASKRAKTGDKDRKLDVTVQTGLYAAEMFAANVAVTRIINLIVVDDMLWIWYYDRQGIIQSSGINIIQDLPRFMVLLYALQRFSLDVWGRSTQFKRDEKNVSHNITIFDKHLGDVDLKLLTSDKDKVKNYGLKGRATNVFPVTSKTLEKKYAGITKDSMVAKIFWAEEQRTSEPEILEKVAAIAASHPDTVKGHVPDLLWYHKFEEPTSEIRQQLGVPEPKKGSRVLYILIFRKLLPITELTNAEFFK</sequence>
<gene>
    <name evidence="3" type="ORF">AZE42_03830</name>
</gene>
<accession>A0A1J8PLG0</accession>
<feature type="non-terminal residue" evidence="3">
    <location>
        <position position="512"/>
    </location>
</feature>
<protein>
    <recommendedName>
        <fullName evidence="2">Fungal-type protein kinase domain-containing protein</fullName>
    </recommendedName>
</protein>
<feature type="domain" description="Fungal-type protein kinase" evidence="2">
    <location>
        <begin position="277"/>
        <end position="481"/>
    </location>
</feature>
<dbReference type="STRING" id="180088.A0A1J8PLG0"/>